<proteinExistence type="predicted"/>
<dbReference type="EMBL" id="BKCJ011832550">
    <property type="protein sequence ID" value="GFD56724.1"/>
    <property type="molecule type" value="Genomic_DNA"/>
</dbReference>
<evidence type="ECO:0000313" key="2">
    <source>
        <dbReference type="EMBL" id="GFD56724.1"/>
    </source>
</evidence>
<name>A0A699XJQ1_TANCI</name>
<evidence type="ECO:0000256" key="1">
    <source>
        <dbReference type="SAM" id="MobiDB-lite"/>
    </source>
</evidence>
<dbReference type="AlphaFoldDB" id="A0A699XJQ1"/>
<gene>
    <name evidence="2" type="ORF">Tci_928693</name>
</gene>
<organism evidence="2">
    <name type="scientific">Tanacetum cinerariifolium</name>
    <name type="common">Dalmatian daisy</name>
    <name type="synonym">Chrysanthemum cinerariifolium</name>
    <dbReference type="NCBI Taxonomy" id="118510"/>
    <lineage>
        <taxon>Eukaryota</taxon>
        <taxon>Viridiplantae</taxon>
        <taxon>Streptophyta</taxon>
        <taxon>Embryophyta</taxon>
        <taxon>Tracheophyta</taxon>
        <taxon>Spermatophyta</taxon>
        <taxon>Magnoliopsida</taxon>
        <taxon>eudicotyledons</taxon>
        <taxon>Gunneridae</taxon>
        <taxon>Pentapetalae</taxon>
        <taxon>asterids</taxon>
        <taxon>campanulids</taxon>
        <taxon>Asterales</taxon>
        <taxon>Asteraceae</taxon>
        <taxon>Asteroideae</taxon>
        <taxon>Anthemideae</taxon>
        <taxon>Anthemidinae</taxon>
        <taxon>Tanacetum</taxon>
    </lineage>
</organism>
<feature type="region of interest" description="Disordered" evidence="1">
    <location>
        <begin position="1"/>
        <end position="22"/>
    </location>
</feature>
<reference evidence="2" key="1">
    <citation type="journal article" date="2019" name="Sci. Rep.">
        <title>Draft genome of Tanacetum cinerariifolium, the natural source of mosquito coil.</title>
        <authorList>
            <person name="Yamashiro T."/>
            <person name="Shiraishi A."/>
            <person name="Satake H."/>
            <person name="Nakayama K."/>
        </authorList>
    </citation>
    <scope>NUCLEOTIDE SEQUENCE</scope>
</reference>
<sequence>PAPRAVDAQAGQQPCAEPQQAPVIARQPVASRHGQYQQRCADRQHCLDVAVQAMEERVQQDAQQRAEEKYQVTQLIHGEYRAAARRGYA</sequence>
<comment type="caution">
    <text evidence="2">The sequence shown here is derived from an EMBL/GenBank/DDBJ whole genome shotgun (WGS) entry which is preliminary data.</text>
</comment>
<feature type="non-terminal residue" evidence="2">
    <location>
        <position position="89"/>
    </location>
</feature>
<accession>A0A699XJQ1</accession>
<protein>
    <submittedName>
        <fullName evidence="2">Uncharacterized protein</fullName>
    </submittedName>
</protein>
<feature type="non-terminal residue" evidence="2">
    <location>
        <position position="1"/>
    </location>
</feature>